<dbReference type="EC" id="2.7.13.3" evidence="3"/>
<keyword evidence="9" id="KW-0902">Two-component regulatory system</keyword>
<keyword evidence="4" id="KW-0597">Phosphoprotein</keyword>
<dbReference type="InterPro" id="IPR003661">
    <property type="entry name" value="HisK_dim/P_dom"/>
</dbReference>
<dbReference type="PROSITE" id="PS00108">
    <property type="entry name" value="PROTEIN_KINASE_ST"/>
    <property type="match status" value="1"/>
</dbReference>
<dbReference type="Pfam" id="PF02518">
    <property type="entry name" value="HATPase_c"/>
    <property type="match status" value="1"/>
</dbReference>
<dbReference type="CDD" id="cd14014">
    <property type="entry name" value="STKc_PknB_like"/>
    <property type="match status" value="1"/>
</dbReference>
<keyword evidence="7" id="KW-0418">Kinase</keyword>
<dbReference type="SMART" id="SM00388">
    <property type="entry name" value="HisKA"/>
    <property type="match status" value="1"/>
</dbReference>
<dbReference type="Pfam" id="PF00512">
    <property type="entry name" value="HisKA"/>
    <property type="match status" value="1"/>
</dbReference>
<dbReference type="InterPro" id="IPR041664">
    <property type="entry name" value="AAA_16"/>
</dbReference>
<dbReference type="SMART" id="SM00220">
    <property type="entry name" value="S_TKc"/>
    <property type="match status" value="1"/>
</dbReference>
<keyword evidence="6" id="KW-0547">Nucleotide-binding</keyword>
<dbReference type="Gene3D" id="1.10.287.130">
    <property type="match status" value="1"/>
</dbReference>
<dbReference type="PANTHER" id="PTHR43642:SF1">
    <property type="entry name" value="HYBRID SIGNAL TRANSDUCTION HISTIDINE KINASE G"/>
    <property type="match status" value="1"/>
</dbReference>
<dbReference type="InterPro" id="IPR005467">
    <property type="entry name" value="His_kinase_dom"/>
</dbReference>
<gene>
    <name evidence="13" type="ORF">GK047_03165</name>
</gene>
<dbReference type="InterPro" id="IPR036097">
    <property type="entry name" value="HisK_dim/P_sf"/>
</dbReference>
<dbReference type="FunFam" id="3.30.565.10:FF:000006">
    <property type="entry name" value="Sensor histidine kinase WalK"/>
    <property type="match status" value="1"/>
</dbReference>
<dbReference type="PROSITE" id="PS50011">
    <property type="entry name" value="PROTEIN_KINASE_DOM"/>
    <property type="match status" value="1"/>
</dbReference>
<protein>
    <recommendedName>
        <fullName evidence="3">histidine kinase</fullName>
        <ecNumber evidence="3">2.7.13.3</ecNumber>
    </recommendedName>
</protein>
<dbReference type="Pfam" id="PF01590">
    <property type="entry name" value="GAF"/>
    <property type="match status" value="1"/>
</dbReference>
<dbReference type="InterPro" id="IPR003594">
    <property type="entry name" value="HATPase_dom"/>
</dbReference>
<dbReference type="InterPro" id="IPR003018">
    <property type="entry name" value="GAF"/>
</dbReference>
<dbReference type="RefSeq" id="WP_163941008.1">
    <property type="nucleotide sequence ID" value="NZ_JAAIKC010000001.1"/>
</dbReference>
<dbReference type="InterPro" id="IPR004358">
    <property type="entry name" value="Sig_transdc_His_kin-like_C"/>
</dbReference>
<dbReference type="SUPFAM" id="SSF52540">
    <property type="entry name" value="P-loop containing nucleoside triphosphate hydrolases"/>
    <property type="match status" value="1"/>
</dbReference>
<dbReference type="Pfam" id="PF00069">
    <property type="entry name" value="Pkinase"/>
    <property type="match status" value="1"/>
</dbReference>
<dbReference type="SUPFAM" id="SSF47384">
    <property type="entry name" value="Homodimeric domain of signal transducing histidine kinase"/>
    <property type="match status" value="1"/>
</dbReference>
<feature type="transmembrane region" description="Helical" evidence="10">
    <location>
        <begin position="904"/>
        <end position="930"/>
    </location>
</feature>
<keyword evidence="10" id="KW-0472">Membrane</keyword>
<dbReference type="CDD" id="cd00075">
    <property type="entry name" value="HATPase"/>
    <property type="match status" value="1"/>
</dbReference>
<feature type="domain" description="Protein kinase" evidence="11">
    <location>
        <begin position="7"/>
        <end position="273"/>
    </location>
</feature>
<dbReference type="Gene3D" id="3.40.50.300">
    <property type="entry name" value="P-loop containing nucleotide triphosphate hydrolases"/>
    <property type="match status" value="1"/>
</dbReference>
<evidence type="ECO:0000256" key="4">
    <source>
        <dbReference type="ARBA" id="ARBA00022553"/>
    </source>
</evidence>
<dbReference type="InterPro" id="IPR011009">
    <property type="entry name" value="Kinase-like_dom_sf"/>
</dbReference>
<dbReference type="InterPro" id="IPR027417">
    <property type="entry name" value="P-loop_NTPase"/>
</dbReference>
<organism evidence="13">
    <name type="scientific">Paenibacillus sp. SYP-B3998</name>
    <dbReference type="NCBI Taxonomy" id="2678564"/>
    <lineage>
        <taxon>Bacteria</taxon>
        <taxon>Bacillati</taxon>
        <taxon>Bacillota</taxon>
        <taxon>Bacilli</taxon>
        <taxon>Bacillales</taxon>
        <taxon>Paenibacillaceae</taxon>
        <taxon>Paenibacillus</taxon>
    </lineage>
</organism>
<dbReference type="PRINTS" id="PR00344">
    <property type="entry name" value="BCTRLSENSOR"/>
</dbReference>
<dbReference type="InterPro" id="IPR036890">
    <property type="entry name" value="HATPase_C_sf"/>
</dbReference>
<dbReference type="Gene3D" id="1.10.510.10">
    <property type="entry name" value="Transferase(Phosphotransferase) domain 1"/>
    <property type="match status" value="1"/>
</dbReference>
<dbReference type="PROSITE" id="PS50109">
    <property type="entry name" value="HIS_KIN"/>
    <property type="match status" value="1"/>
</dbReference>
<evidence type="ECO:0000256" key="10">
    <source>
        <dbReference type="SAM" id="Phobius"/>
    </source>
</evidence>
<dbReference type="GO" id="GO:0005524">
    <property type="term" value="F:ATP binding"/>
    <property type="evidence" value="ECO:0007669"/>
    <property type="project" value="UniProtKB-KW"/>
</dbReference>
<dbReference type="PANTHER" id="PTHR43642">
    <property type="entry name" value="HYBRID SIGNAL TRANSDUCTION HISTIDINE KINASE G"/>
    <property type="match status" value="1"/>
</dbReference>
<dbReference type="InterPro" id="IPR029016">
    <property type="entry name" value="GAF-like_dom_sf"/>
</dbReference>
<comment type="subcellular location">
    <subcellularLocation>
        <location evidence="2">Cell membrane</location>
        <topology evidence="2">Multi-pass membrane protein</topology>
    </subcellularLocation>
</comment>
<dbReference type="SUPFAM" id="SSF55781">
    <property type="entry name" value="GAF domain-like"/>
    <property type="match status" value="1"/>
</dbReference>
<evidence type="ECO:0000256" key="7">
    <source>
        <dbReference type="ARBA" id="ARBA00022777"/>
    </source>
</evidence>
<keyword evidence="10" id="KW-0812">Transmembrane</keyword>
<proteinExistence type="predicted"/>
<keyword evidence="8" id="KW-0067">ATP-binding</keyword>
<reference evidence="13" key="1">
    <citation type="submission" date="2020-02" db="EMBL/GenBank/DDBJ databases">
        <authorList>
            <person name="Shen X.-R."/>
            <person name="Zhang Y.-X."/>
        </authorList>
    </citation>
    <scope>NUCLEOTIDE SEQUENCE</scope>
    <source>
        <strain evidence="13">SYP-B3998</strain>
    </source>
</reference>
<evidence type="ECO:0000256" key="2">
    <source>
        <dbReference type="ARBA" id="ARBA00004651"/>
    </source>
</evidence>
<evidence type="ECO:0000256" key="9">
    <source>
        <dbReference type="ARBA" id="ARBA00023012"/>
    </source>
</evidence>
<dbReference type="Gene3D" id="3.30.565.10">
    <property type="entry name" value="Histidine kinase-like ATPase, C-terminal domain"/>
    <property type="match status" value="1"/>
</dbReference>
<dbReference type="Pfam" id="PF13191">
    <property type="entry name" value="AAA_16"/>
    <property type="match status" value="1"/>
</dbReference>
<dbReference type="Gene3D" id="3.30.450.40">
    <property type="match status" value="1"/>
</dbReference>
<evidence type="ECO:0000256" key="1">
    <source>
        <dbReference type="ARBA" id="ARBA00000085"/>
    </source>
</evidence>
<evidence type="ECO:0000256" key="8">
    <source>
        <dbReference type="ARBA" id="ARBA00022840"/>
    </source>
</evidence>
<dbReference type="GO" id="GO:0000155">
    <property type="term" value="F:phosphorelay sensor kinase activity"/>
    <property type="evidence" value="ECO:0007669"/>
    <property type="project" value="InterPro"/>
</dbReference>
<keyword evidence="10" id="KW-1133">Transmembrane helix</keyword>
<comment type="catalytic activity">
    <reaction evidence="1">
        <text>ATP + protein L-histidine = ADP + protein N-phospho-L-histidine.</text>
        <dbReference type="EC" id="2.7.13.3"/>
    </reaction>
</comment>
<evidence type="ECO:0000256" key="3">
    <source>
        <dbReference type="ARBA" id="ARBA00012438"/>
    </source>
</evidence>
<dbReference type="InterPro" id="IPR000719">
    <property type="entry name" value="Prot_kinase_dom"/>
</dbReference>
<evidence type="ECO:0000256" key="5">
    <source>
        <dbReference type="ARBA" id="ARBA00022679"/>
    </source>
</evidence>
<dbReference type="CDD" id="cd00082">
    <property type="entry name" value="HisKA"/>
    <property type="match status" value="1"/>
</dbReference>
<dbReference type="Gene3D" id="3.30.200.20">
    <property type="entry name" value="Phosphorylase Kinase, domain 1"/>
    <property type="match status" value="1"/>
</dbReference>
<sequence length="1735" mass="198328">MFTLPEYDVIRQIYQGDRTVLYRAYHRKSMENVIIKMLRSEFPTPAETSRLKREYEIGKLLDIPGIVKPLALLKHQNSLVLVLEDFDGETLAGYFPVFRQSLQSFLTSAIQLVKTLGDIHQRYVIHKDIKPSNIIINPDKQIMKLADFSISSLSKERQEMLDPSMLEGTLSYMSPEQTGRMNRMIDYRSDYYSLGVTFYEMLTGRLPFQTEDPVELIHCHFAVCPAPPESLRIGIPKPLSDIVMKLLAKNAEERYQSAYGIIQDLERCLTMFLGKGEIEPFEIGCSDMSDRFQLPQGLFGREPEFEKLLQVYQRTVQGSLEAVWVTGESGYGKSFLIAETMRTIMKDRGWFLSGRFEPNKQHISYHGLSKALRQLVRQLLTEKDELIEAYRPRLLSALGTSAKVLTDLVPELLLLIGDQPEAKLLPPQETQNRFHYLLQQFLLVFSAKERPIVLFLDDLQWADTASLQFLDLLLGNLQNQHLLFIGSYRSVRDAEAECLTHLLLLDKLPARLATEVICLQALRIEAIQQLIAGALKFEPQHVAELSELVQQKTGGHPFFVKQFLTALYEQSLLKFNYETNQWIWDMTEIQKLRMTDNLMFLLADKLHRMPKRTQQLLQLAACLGASFDLESLGNVAELSFVDTLQELEGAIQTGLIIPVGMDYKFYRDMQDESVAQDIRFTFMHDVIQEAVYGSIEDVTLAPMHLGIALKLLEKLSDVQIGQRLFDVVNHMNRGSDLLTEWETLIKLFDLNLAAGRKAKSSHAYRPALAYYNKALALLHQDELEDRSDLSFSIRLEKSELLYLSGQADEAEKSYAHLLLDARTDELKLDVYNLQVILYTNVGKQQKSVEVGLEALAGLGIRMPNEPTSTHIFKEYLKLKVMIGRKSTDQLYNMPLLADEYRIKLMSLMMSVAVAAYFTNTNLFVLFMFLMTKYSLKFGNSPVMAYVYGAYGLILGSGFGDYQRGYQYGLLGARMNERFQSHQFRSKSHFSFGLFVIPWVKPMQICLDQLHESFRSGIEDGDLVFAGYALTYQVLVKDFQGVALSEVYEDLGKHYRILEQTNHHDTLLMLEMLRMVIHNLEGQSSNPHLIGKDIEEEEQFSRKLKAHSNQVILHVYAVKKMMLYYLFGDYKEALKMGGNAETMQSVSFGLFHIPENYFYYLLSITAMYKDASIQEQRLYNKKIAKMLRKMDEWTRHSPENFMHLSLLMRAEWSRVRGHFQKAEHSYEASIRLARVNGFIQHEAIACELAGRFYRDGLREKFAKTYLTDAYYGYLSWGAKAKADELKLRYPHYLTSLKESQDWSTTRISDYSLQALDFMTIMNTSRSLSSEVNLEPLLKRLMEIVTYSSGAERSILVLKEKDSLLVEAEMRTKTHDREGKDSCTVSSIALETREDLSTAVIQYVARTKEGVVLDDAANKGFFTHDPYIREMESKSIFCEPILHQGNLVGVLYLENNLIRNAFTSDRLGIIKLLSAQAAISIENARLYNDLEAKVRERTNEVILMETSRRDLLSNISHDLGTPLTSIQGYVEAILDGVIQDPDEQKKYLSVVHMRIVGIQRLITDLYQLSRLETKQFHFQLAPISCQAMVQQLFAKYELDAANAGINYKLDMQLAENEEMLLTVDTNRIEQVYANILYNAIKFSPRGGHIGVKVETAGEPSELIIRVTDTGVGIGEEDLPHIFERFYKASKSRSTTGGSGLGLAIAKEIVQYHGGQIWAESRLGKGCSISFSLPVHRV</sequence>
<comment type="caution">
    <text evidence="13">The sequence shown here is derived from an EMBL/GenBank/DDBJ whole genome shotgun (WGS) entry which is preliminary data.</text>
</comment>
<evidence type="ECO:0000256" key="6">
    <source>
        <dbReference type="ARBA" id="ARBA00022741"/>
    </source>
</evidence>
<evidence type="ECO:0000313" key="13">
    <source>
        <dbReference type="EMBL" id="NEW05019.1"/>
    </source>
</evidence>
<accession>A0A6G3ZTV2</accession>
<feature type="domain" description="Histidine kinase" evidence="12">
    <location>
        <begin position="1512"/>
        <end position="1734"/>
    </location>
</feature>
<dbReference type="SUPFAM" id="SSF56112">
    <property type="entry name" value="Protein kinase-like (PK-like)"/>
    <property type="match status" value="1"/>
</dbReference>
<dbReference type="InterPro" id="IPR053159">
    <property type="entry name" value="Hybrid_Histidine_Kinase"/>
</dbReference>
<keyword evidence="5" id="KW-0808">Transferase</keyword>
<dbReference type="EMBL" id="JAAIKC010000001">
    <property type="protein sequence ID" value="NEW05019.1"/>
    <property type="molecule type" value="Genomic_DNA"/>
</dbReference>
<dbReference type="GO" id="GO:0005886">
    <property type="term" value="C:plasma membrane"/>
    <property type="evidence" value="ECO:0007669"/>
    <property type="project" value="UniProtKB-SubCell"/>
</dbReference>
<dbReference type="InterPro" id="IPR008271">
    <property type="entry name" value="Ser/Thr_kinase_AS"/>
</dbReference>
<name>A0A6G3ZTV2_9BACL</name>
<evidence type="ECO:0000259" key="12">
    <source>
        <dbReference type="PROSITE" id="PS50109"/>
    </source>
</evidence>
<evidence type="ECO:0000259" key="11">
    <source>
        <dbReference type="PROSITE" id="PS50011"/>
    </source>
</evidence>
<dbReference type="SUPFAM" id="SSF55874">
    <property type="entry name" value="ATPase domain of HSP90 chaperone/DNA topoisomerase II/histidine kinase"/>
    <property type="match status" value="1"/>
</dbReference>
<feature type="transmembrane region" description="Helical" evidence="10">
    <location>
        <begin position="942"/>
        <end position="959"/>
    </location>
</feature>
<dbReference type="SMART" id="SM00065">
    <property type="entry name" value="GAF"/>
    <property type="match status" value="1"/>
</dbReference>
<dbReference type="SMART" id="SM00387">
    <property type="entry name" value="HATPase_c"/>
    <property type="match status" value="1"/>
</dbReference>